<gene>
    <name evidence="2" type="ORF">NC595_04410</name>
</gene>
<name>A0ABT1F7D8_9GAMM</name>
<evidence type="ECO:0000313" key="3">
    <source>
        <dbReference type="Proteomes" id="UP001204615"/>
    </source>
</evidence>
<sequence length="235" mass="25704">MMPRVPRSRLLLAFLAWMATTTCPVRSQDARDEDAIHAMQAHWHLPDDDLRGMPHDGRGQGMFESRELPGGPLPRRIGIANANLRDAYCHASEVLVGHALDSHGYATPSHGAVLTRTAFAVREWLKPGAARAPGSAVRVWRIGGTVHTEGHTLSYAYGDQRPYLPGQDYLLFLRALVPGDRLDFEGEEADTIAMRQGLIIRAGALETGIRAPMSTQALRAKVDSLLDNAPCDRPG</sequence>
<organism evidence="2 3">
    <name type="scientific">Dyella lutea</name>
    <dbReference type="NCBI Taxonomy" id="2950441"/>
    <lineage>
        <taxon>Bacteria</taxon>
        <taxon>Pseudomonadati</taxon>
        <taxon>Pseudomonadota</taxon>
        <taxon>Gammaproteobacteria</taxon>
        <taxon>Lysobacterales</taxon>
        <taxon>Rhodanobacteraceae</taxon>
        <taxon>Dyella</taxon>
    </lineage>
</organism>
<evidence type="ECO:0000256" key="1">
    <source>
        <dbReference type="SAM" id="SignalP"/>
    </source>
</evidence>
<protein>
    <submittedName>
        <fullName evidence="2">Uncharacterized protein</fullName>
    </submittedName>
</protein>
<evidence type="ECO:0000313" key="2">
    <source>
        <dbReference type="EMBL" id="MCP1373296.1"/>
    </source>
</evidence>
<dbReference type="RefSeq" id="WP_253565044.1">
    <property type="nucleotide sequence ID" value="NZ_JAMZEK010000001.1"/>
</dbReference>
<proteinExistence type="predicted"/>
<dbReference type="EMBL" id="JAMZEK010000001">
    <property type="protein sequence ID" value="MCP1373296.1"/>
    <property type="molecule type" value="Genomic_DNA"/>
</dbReference>
<dbReference type="Proteomes" id="UP001204615">
    <property type="component" value="Unassembled WGS sequence"/>
</dbReference>
<comment type="caution">
    <text evidence="2">The sequence shown here is derived from an EMBL/GenBank/DDBJ whole genome shotgun (WGS) entry which is preliminary data.</text>
</comment>
<accession>A0ABT1F7D8</accession>
<feature type="chain" id="PRO_5047018251" evidence="1">
    <location>
        <begin position="19"/>
        <end position="235"/>
    </location>
</feature>
<keyword evidence="3" id="KW-1185">Reference proteome</keyword>
<keyword evidence="1" id="KW-0732">Signal</keyword>
<feature type="signal peptide" evidence="1">
    <location>
        <begin position="1"/>
        <end position="18"/>
    </location>
</feature>
<reference evidence="2 3" key="1">
    <citation type="submission" date="2022-06" db="EMBL/GenBank/DDBJ databases">
        <title>Dyella sp. Sa strain:Sa Genome sequencing.</title>
        <authorList>
            <person name="Park S."/>
        </authorList>
    </citation>
    <scope>NUCLEOTIDE SEQUENCE [LARGE SCALE GENOMIC DNA]</scope>
    <source>
        <strain evidence="2 3">Sa</strain>
    </source>
</reference>